<reference evidence="1 2" key="1">
    <citation type="journal article" date="2018" name="Mycol. Prog.">
        <title>Coniella lustricola, a new species from submerged detritus.</title>
        <authorList>
            <person name="Raudabaugh D.B."/>
            <person name="Iturriaga T."/>
            <person name="Carver A."/>
            <person name="Mondo S."/>
            <person name="Pangilinan J."/>
            <person name="Lipzen A."/>
            <person name="He G."/>
            <person name="Amirebrahimi M."/>
            <person name="Grigoriev I.V."/>
            <person name="Miller A.N."/>
        </authorList>
    </citation>
    <scope>NUCLEOTIDE SEQUENCE [LARGE SCALE GENOMIC DNA]</scope>
    <source>
        <strain evidence="1 2">B22-T-1</strain>
    </source>
</reference>
<protein>
    <recommendedName>
        <fullName evidence="3">Nucleoside-diphosphate-sugar epimerase</fullName>
    </recommendedName>
</protein>
<keyword evidence="2" id="KW-1185">Reference proteome</keyword>
<dbReference type="Gene3D" id="3.40.50.720">
    <property type="entry name" value="NAD(P)-binding Rossmann-like Domain"/>
    <property type="match status" value="1"/>
</dbReference>
<evidence type="ECO:0008006" key="3">
    <source>
        <dbReference type="Google" id="ProtNLM"/>
    </source>
</evidence>
<evidence type="ECO:0000313" key="2">
    <source>
        <dbReference type="Proteomes" id="UP000241462"/>
    </source>
</evidence>
<dbReference type="InterPro" id="IPR036291">
    <property type="entry name" value="NAD(P)-bd_dom_sf"/>
</dbReference>
<accession>A0A2T2ZZX8</accession>
<dbReference type="PANTHER" id="PTHR14097">
    <property type="entry name" value="OXIDOREDUCTASE HTATIP2"/>
    <property type="match status" value="1"/>
</dbReference>
<evidence type="ECO:0000313" key="1">
    <source>
        <dbReference type="EMBL" id="PSR80323.1"/>
    </source>
</evidence>
<dbReference type="PANTHER" id="PTHR14097:SF8">
    <property type="entry name" value="NAD(P)-BINDING DOMAIN-CONTAINING PROTEIN"/>
    <property type="match status" value="1"/>
</dbReference>
<name>A0A2T2ZZX8_9PEZI</name>
<gene>
    <name evidence="1" type="ORF">BD289DRAFT_374197</name>
</gene>
<organism evidence="1 2">
    <name type="scientific">Coniella lustricola</name>
    <dbReference type="NCBI Taxonomy" id="2025994"/>
    <lineage>
        <taxon>Eukaryota</taxon>
        <taxon>Fungi</taxon>
        <taxon>Dikarya</taxon>
        <taxon>Ascomycota</taxon>
        <taxon>Pezizomycotina</taxon>
        <taxon>Sordariomycetes</taxon>
        <taxon>Sordariomycetidae</taxon>
        <taxon>Diaporthales</taxon>
        <taxon>Schizoparmaceae</taxon>
        <taxon>Coniella</taxon>
    </lineage>
</organism>
<dbReference type="OrthoDB" id="9975943at2759"/>
<dbReference type="Proteomes" id="UP000241462">
    <property type="component" value="Unassembled WGS sequence"/>
</dbReference>
<dbReference type="InParanoid" id="A0A2T2ZZX8"/>
<dbReference type="AlphaFoldDB" id="A0A2T2ZZX8"/>
<dbReference type="STRING" id="2025994.A0A2T2ZZX8"/>
<dbReference type="SUPFAM" id="SSF51735">
    <property type="entry name" value="NAD(P)-binding Rossmann-fold domains"/>
    <property type="match status" value="1"/>
</dbReference>
<dbReference type="EMBL" id="KZ678534">
    <property type="protein sequence ID" value="PSR80323.1"/>
    <property type="molecule type" value="Genomic_DNA"/>
</dbReference>
<sequence>MHLILTGATGLCGSAVLDAMVRMKDVTKISIISRRPVKMAEDFNDPRINVILHKDFEKYDSELLGQLKGAKGCVWALGISQNVVSKEEYVKITKDFALRAAESFATLGTEEEPFNFVYVSGHGSTFTPGRFTQYFAKIKGETEILLGEMNKTHKTLYPSSIRPCFIDYASHSAIKPYIPKQEPYKSVLEPLLGPPIRYVAKSYWSPTQPLGKFLTEMAMGKWNKSFEGPGIIKLGNFPVVENSGFRRLAELD</sequence>
<proteinExistence type="predicted"/>